<dbReference type="RefSeq" id="WP_282766757.1">
    <property type="nucleotide sequence ID" value="NZ_JASCTH010000043.1"/>
</dbReference>
<comment type="caution">
    <text evidence="1">The sequence shown here is derived from an EMBL/GenBank/DDBJ whole genome shotgun (WGS) entry which is preliminary data.</text>
</comment>
<organism evidence="1 2">
    <name type="scientific">Actinoplanes sandaracinus</name>
    <dbReference type="NCBI Taxonomy" id="3045177"/>
    <lineage>
        <taxon>Bacteria</taxon>
        <taxon>Bacillati</taxon>
        <taxon>Actinomycetota</taxon>
        <taxon>Actinomycetes</taxon>
        <taxon>Micromonosporales</taxon>
        <taxon>Micromonosporaceae</taxon>
        <taxon>Actinoplanes</taxon>
    </lineage>
</organism>
<proteinExistence type="predicted"/>
<gene>
    <name evidence="1" type="ORF">QLQ12_42575</name>
</gene>
<evidence type="ECO:0000313" key="2">
    <source>
        <dbReference type="Proteomes" id="UP001241758"/>
    </source>
</evidence>
<accession>A0ABT6WZW2</accession>
<dbReference type="Proteomes" id="UP001241758">
    <property type="component" value="Unassembled WGS sequence"/>
</dbReference>
<evidence type="ECO:0000313" key="1">
    <source>
        <dbReference type="EMBL" id="MDI6105288.1"/>
    </source>
</evidence>
<sequence>MVTSTVFGAAPRSLHRFYRRRRAVALARAGRAFATALSAERAAPETVAYKSDLALIVGVPPASGGG</sequence>
<dbReference type="EMBL" id="JASCTH010000043">
    <property type="protein sequence ID" value="MDI6105288.1"/>
    <property type="molecule type" value="Genomic_DNA"/>
</dbReference>
<keyword evidence="2" id="KW-1185">Reference proteome</keyword>
<name>A0ABT6WZW2_9ACTN</name>
<protein>
    <submittedName>
        <fullName evidence="1">Uncharacterized protein</fullName>
    </submittedName>
</protein>
<reference evidence="1 2" key="1">
    <citation type="submission" date="2023-05" db="EMBL/GenBank/DDBJ databases">
        <title>Actinoplanes sp. NEAU-A12 genome sequencing.</title>
        <authorList>
            <person name="Wang Z.-S."/>
        </authorList>
    </citation>
    <scope>NUCLEOTIDE SEQUENCE [LARGE SCALE GENOMIC DNA]</scope>
    <source>
        <strain evidence="1 2">NEAU-A12</strain>
    </source>
</reference>